<keyword evidence="2" id="KW-0547">Nucleotide-binding</keyword>
<proteinExistence type="inferred from homology"/>
<dbReference type="eggNOG" id="KOG3022">
    <property type="taxonomic scope" value="Eukaryota"/>
</dbReference>
<evidence type="ECO:0000313" key="8">
    <source>
        <dbReference type="EMBL" id="CCA69606.1"/>
    </source>
</evidence>
<dbReference type="OMA" id="ANFACSM"/>
<dbReference type="InterPro" id="IPR027417">
    <property type="entry name" value="P-loop_NTPase"/>
</dbReference>
<evidence type="ECO:0000256" key="5">
    <source>
        <dbReference type="ARBA" id="ARBA00023014"/>
    </source>
</evidence>
<dbReference type="SUPFAM" id="SSF52540">
    <property type="entry name" value="P-loop containing nucleoside triphosphate hydrolases"/>
    <property type="match status" value="1"/>
</dbReference>
<evidence type="ECO:0000256" key="3">
    <source>
        <dbReference type="ARBA" id="ARBA00022840"/>
    </source>
</evidence>
<keyword evidence="5" id="KW-0411">Iron-sulfur</keyword>
<dbReference type="GO" id="GO:0005739">
    <property type="term" value="C:mitochondrion"/>
    <property type="evidence" value="ECO:0007669"/>
    <property type="project" value="TreeGrafter"/>
</dbReference>
<reference evidence="8 9" key="1">
    <citation type="journal article" date="2011" name="PLoS Pathog.">
        <title>Endophytic Life Strategies Decoded by Genome and Transcriptome Analyses of the Mutualistic Root Symbiont Piriformospora indica.</title>
        <authorList>
            <person name="Zuccaro A."/>
            <person name="Lahrmann U."/>
            <person name="Guldener U."/>
            <person name="Langen G."/>
            <person name="Pfiffi S."/>
            <person name="Biedenkopf D."/>
            <person name="Wong P."/>
            <person name="Samans B."/>
            <person name="Grimm C."/>
            <person name="Basiewicz M."/>
            <person name="Murat C."/>
            <person name="Martin F."/>
            <person name="Kogel K.H."/>
        </authorList>
    </citation>
    <scope>NUCLEOTIDE SEQUENCE [LARGE SCALE GENOMIC DNA]</scope>
    <source>
        <strain evidence="8 9">DSM 11827</strain>
    </source>
</reference>
<organism evidence="8 9">
    <name type="scientific">Serendipita indica (strain DSM 11827)</name>
    <name type="common">Root endophyte fungus</name>
    <name type="synonym">Piriformospora indica</name>
    <dbReference type="NCBI Taxonomy" id="1109443"/>
    <lineage>
        <taxon>Eukaryota</taxon>
        <taxon>Fungi</taxon>
        <taxon>Dikarya</taxon>
        <taxon>Basidiomycota</taxon>
        <taxon>Agaricomycotina</taxon>
        <taxon>Agaricomycetes</taxon>
        <taxon>Sebacinales</taxon>
        <taxon>Serendipitaceae</taxon>
        <taxon>Serendipita</taxon>
    </lineage>
</organism>
<dbReference type="PANTHER" id="PTHR42961:SF2">
    <property type="entry name" value="IRON-SULFUR PROTEIN NUBPL"/>
    <property type="match status" value="1"/>
</dbReference>
<dbReference type="EMBL" id="CAFZ01000059">
    <property type="protein sequence ID" value="CCA69606.1"/>
    <property type="molecule type" value="Genomic_DNA"/>
</dbReference>
<evidence type="ECO:0000256" key="1">
    <source>
        <dbReference type="ARBA" id="ARBA00022723"/>
    </source>
</evidence>
<dbReference type="HAMAP" id="MF_02040">
    <property type="entry name" value="Mrp_NBP35"/>
    <property type="match status" value="1"/>
</dbReference>
<protein>
    <submittedName>
        <fullName evidence="8">Related to nucleotide-binding protein NBP35</fullName>
    </submittedName>
</protein>
<keyword evidence="9" id="KW-1185">Reference proteome</keyword>
<evidence type="ECO:0000256" key="2">
    <source>
        <dbReference type="ARBA" id="ARBA00022741"/>
    </source>
</evidence>
<evidence type="ECO:0000256" key="7">
    <source>
        <dbReference type="SAM" id="MobiDB-lite"/>
    </source>
</evidence>
<dbReference type="GO" id="GO:0051539">
    <property type="term" value="F:4 iron, 4 sulfur cluster binding"/>
    <property type="evidence" value="ECO:0007669"/>
    <property type="project" value="TreeGrafter"/>
</dbReference>
<dbReference type="FunFam" id="3.40.50.300:FF:001278">
    <property type="entry name" value="Iron-sulfur cluster carrier protein"/>
    <property type="match status" value="1"/>
</dbReference>
<sequence length="318" mass="33790">MSFEDGPSSPKLPRRSNFPTKSPIPLVRRVIAVSSAKGGVGKSTVAVNLAIALARQPSKPRVGILDLDIFGPSIPRIMGLRDAPEPEVTHFDRIVPLKNHGIQCMSMGFLLSREPAFPASKPTTNGEFPGSTWKSSNEAAPIVWRGLMVQKATQQLLFDVDWSGGGSVPNGVDVLVIDMPPGTGDVALTLGQLVKVDGAVIVSTAQDVALADVKKGVAMFQRINVPIFGVMLNMSHYTCSSCTTKHDLFGPSTSLELAADEMGIKVLGRLPLVPQLSMSADRGVPLLLEGSYGDTDSGVAEVKETMNTLAADILHRIV</sequence>
<dbReference type="AlphaFoldDB" id="G4TE63"/>
<keyword evidence="4" id="KW-0408">Iron</keyword>
<dbReference type="Proteomes" id="UP000007148">
    <property type="component" value="Unassembled WGS sequence"/>
</dbReference>
<dbReference type="CDD" id="cd02037">
    <property type="entry name" value="Mrp_NBP35"/>
    <property type="match status" value="1"/>
</dbReference>
<dbReference type="GO" id="GO:0005524">
    <property type="term" value="F:ATP binding"/>
    <property type="evidence" value="ECO:0007669"/>
    <property type="project" value="UniProtKB-KW"/>
</dbReference>
<feature type="region of interest" description="Disordered" evidence="7">
    <location>
        <begin position="1"/>
        <end position="20"/>
    </location>
</feature>
<accession>G4TE63</accession>
<evidence type="ECO:0000313" key="9">
    <source>
        <dbReference type="Proteomes" id="UP000007148"/>
    </source>
</evidence>
<keyword evidence="3" id="KW-0067">ATP-binding</keyword>
<dbReference type="PANTHER" id="PTHR42961">
    <property type="entry name" value="IRON-SULFUR PROTEIN NUBPL"/>
    <property type="match status" value="1"/>
</dbReference>
<dbReference type="GO" id="GO:0016226">
    <property type="term" value="P:iron-sulfur cluster assembly"/>
    <property type="evidence" value="ECO:0007669"/>
    <property type="project" value="InterPro"/>
</dbReference>
<gene>
    <name evidence="8" type="ORF">PIIN_03545</name>
</gene>
<dbReference type="InterPro" id="IPR019591">
    <property type="entry name" value="Mrp/NBP35_ATP-bd"/>
</dbReference>
<comment type="caution">
    <text evidence="8">The sequence shown here is derived from an EMBL/GenBank/DDBJ whole genome shotgun (WGS) entry which is preliminary data.</text>
</comment>
<dbReference type="Pfam" id="PF10609">
    <property type="entry name" value="ParA"/>
    <property type="match status" value="2"/>
</dbReference>
<dbReference type="OrthoDB" id="1741334at2759"/>
<keyword evidence="1" id="KW-0479">Metal-binding</keyword>
<dbReference type="HOGENOM" id="CLU_024839_0_2_1"/>
<evidence type="ECO:0000256" key="6">
    <source>
        <dbReference type="ARBA" id="ARBA00024036"/>
    </source>
</evidence>
<dbReference type="InterPro" id="IPR044304">
    <property type="entry name" value="NUBPL-like"/>
</dbReference>
<dbReference type="STRING" id="1109443.G4TE63"/>
<dbReference type="GO" id="GO:0140663">
    <property type="term" value="F:ATP-dependent FeS chaperone activity"/>
    <property type="evidence" value="ECO:0007669"/>
    <property type="project" value="InterPro"/>
</dbReference>
<dbReference type="GO" id="GO:0032981">
    <property type="term" value="P:mitochondrial respiratory chain complex I assembly"/>
    <property type="evidence" value="ECO:0007669"/>
    <property type="project" value="TreeGrafter"/>
</dbReference>
<dbReference type="GO" id="GO:0046872">
    <property type="term" value="F:metal ion binding"/>
    <property type="evidence" value="ECO:0007669"/>
    <property type="project" value="UniProtKB-KW"/>
</dbReference>
<dbReference type="InterPro" id="IPR033756">
    <property type="entry name" value="YlxH/NBP35"/>
</dbReference>
<dbReference type="InParanoid" id="G4TE63"/>
<comment type="similarity">
    <text evidence="6">Belongs to the Mrp/NBP35 ATP-binding proteins family.</text>
</comment>
<dbReference type="Gene3D" id="3.40.50.300">
    <property type="entry name" value="P-loop containing nucleotide triphosphate hydrolases"/>
    <property type="match status" value="1"/>
</dbReference>
<evidence type="ECO:0000256" key="4">
    <source>
        <dbReference type="ARBA" id="ARBA00023004"/>
    </source>
</evidence>
<name>G4TE63_SERID</name>